<dbReference type="Gene3D" id="3.40.50.1820">
    <property type="entry name" value="alpha/beta hydrolase"/>
    <property type="match status" value="1"/>
</dbReference>
<accession>B8HPV3</accession>
<dbReference type="EMBL" id="CP001344">
    <property type="protein sequence ID" value="ACL45662.1"/>
    <property type="molecule type" value="Genomic_DNA"/>
</dbReference>
<dbReference type="GO" id="GO:0016787">
    <property type="term" value="F:hydrolase activity"/>
    <property type="evidence" value="ECO:0007669"/>
    <property type="project" value="UniProtKB-KW"/>
</dbReference>
<protein>
    <submittedName>
        <fullName evidence="2">Alpha/beta hydrolase fold protein</fullName>
    </submittedName>
</protein>
<dbReference type="AlphaFoldDB" id="B8HPV3"/>
<dbReference type="InterPro" id="IPR029058">
    <property type="entry name" value="AB_hydrolase_fold"/>
</dbReference>
<proteinExistence type="predicted"/>
<sequence>MSHIKSHPVLLSPLEINPHRPLFVFLPGLDGTGELLRVQTAGLGGNFNVRCLAIPPDDLSSWDRLAEQVIALIEAELARMSCSQVYLCGESFGGCLALKVALKAPQLFCRIILVNPASSFHRRPWIGWSASLVRWLPEPAYQTSAMMLLPFLAALERIEEHDRQALLQAVRSVPQKTSLWRISLLRQFRLDEAQIERLTQPVLLIASGADRLLPSLDEAHYLSHRLPQAKMVLLPDSGHACLLEADVNLAEIIWSNHFLTTKSAGTPNEQPAKP</sequence>
<dbReference type="KEGG" id="cyn:Cyan7425_3337"/>
<dbReference type="PANTHER" id="PTHR22753">
    <property type="entry name" value="TRANSMEMBRANE PROTEIN 68"/>
    <property type="match status" value="1"/>
</dbReference>
<dbReference type="Pfam" id="PF12146">
    <property type="entry name" value="Hydrolase_4"/>
    <property type="match status" value="1"/>
</dbReference>
<dbReference type="InterPro" id="IPR022742">
    <property type="entry name" value="Hydrolase_4"/>
</dbReference>
<reference evidence="2" key="1">
    <citation type="submission" date="2009-01" db="EMBL/GenBank/DDBJ databases">
        <title>Complete sequence of chromosome Cyanothece sp. PCC 7425.</title>
        <authorList>
            <consortium name="US DOE Joint Genome Institute"/>
            <person name="Lucas S."/>
            <person name="Copeland A."/>
            <person name="Lapidus A."/>
            <person name="Glavina del Rio T."/>
            <person name="Dalin E."/>
            <person name="Tice H."/>
            <person name="Bruce D."/>
            <person name="Goodwin L."/>
            <person name="Pitluck S."/>
            <person name="Sims D."/>
            <person name="Meineke L."/>
            <person name="Brettin T."/>
            <person name="Detter J.C."/>
            <person name="Han C."/>
            <person name="Larimer F."/>
            <person name="Land M."/>
            <person name="Hauser L."/>
            <person name="Kyrpides N."/>
            <person name="Ovchinnikova G."/>
            <person name="Liberton M."/>
            <person name="Stoeckel J."/>
            <person name="Banerjee A."/>
            <person name="Singh A."/>
            <person name="Page L."/>
            <person name="Sato H."/>
            <person name="Zhao L."/>
            <person name="Sherman L."/>
            <person name="Pakrasi H."/>
            <person name="Richardson P."/>
        </authorList>
    </citation>
    <scope>NUCLEOTIDE SEQUENCE</scope>
    <source>
        <strain evidence="2">PCC 7425</strain>
    </source>
</reference>
<dbReference type="OrthoDB" id="571089at2"/>
<keyword evidence="2" id="KW-0378">Hydrolase</keyword>
<dbReference type="SUPFAM" id="SSF53474">
    <property type="entry name" value="alpha/beta-Hydrolases"/>
    <property type="match status" value="1"/>
</dbReference>
<feature type="domain" description="Serine aminopeptidase S33" evidence="1">
    <location>
        <begin position="59"/>
        <end position="245"/>
    </location>
</feature>
<evidence type="ECO:0000259" key="1">
    <source>
        <dbReference type="Pfam" id="PF12146"/>
    </source>
</evidence>
<evidence type="ECO:0000313" key="2">
    <source>
        <dbReference type="EMBL" id="ACL45662.1"/>
    </source>
</evidence>
<dbReference type="STRING" id="395961.Cyan7425_3337"/>
<dbReference type="PANTHER" id="PTHR22753:SF48">
    <property type="entry name" value="PHOSPHOLIPID_GLYCEROL ACYLTRANSFERASE DOMAIN-CONTAINING PROTEIN"/>
    <property type="match status" value="1"/>
</dbReference>
<dbReference type="eggNOG" id="COG2267">
    <property type="taxonomic scope" value="Bacteria"/>
</dbReference>
<dbReference type="HOGENOM" id="CLU_1037342_0_0_3"/>
<name>B8HPV3_CYAP4</name>
<organism evidence="2">
    <name type="scientific">Cyanothece sp. (strain PCC 7425 / ATCC 29141)</name>
    <dbReference type="NCBI Taxonomy" id="395961"/>
    <lineage>
        <taxon>Bacteria</taxon>
        <taxon>Bacillati</taxon>
        <taxon>Cyanobacteriota</taxon>
        <taxon>Cyanophyceae</taxon>
        <taxon>Gomontiellales</taxon>
        <taxon>Cyanothecaceae</taxon>
        <taxon>Cyanothece</taxon>
    </lineage>
</organism>
<dbReference type="GO" id="GO:0016020">
    <property type="term" value="C:membrane"/>
    <property type="evidence" value="ECO:0007669"/>
    <property type="project" value="TreeGrafter"/>
</dbReference>
<gene>
    <name evidence="2" type="ordered locus">Cyan7425_3337</name>
</gene>